<organism evidence="1 2">
    <name type="scientific">Mucilaginibacter ginsenosidivorax</name>
    <dbReference type="NCBI Taxonomy" id="862126"/>
    <lineage>
        <taxon>Bacteria</taxon>
        <taxon>Pseudomonadati</taxon>
        <taxon>Bacteroidota</taxon>
        <taxon>Sphingobacteriia</taxon>
        <taxon>Sphingobacteriales</taxon>
        <taxon>Sphingobacteriaceae</taxon>
        <taxon>Mucilaginibacter</taxon>
    </lineage>
</organism>
<evidence type="ECO:0000313" key="1">
    <source>
        <dbReference type="EMBL" id="QEC77253.1"/>
    </source>
</evidence>
<accession>A0A5B8W0Q7</accession>
<dbReference type="OrthoDB" id="827255at2"/>
<dbReference type="KEGG" id="mgk:FSB76_15350"/>
<dbReference type="InterPro" id="IPR020271">
    <property type="entry name" value="Uncharacterised_MJ1172"/>
</dbReference>
<dbReference type="EMBL" id="CP042437">
    <property type="protein sequence ID" value="QEC77253.1"/>
    <property type="molecule type" value="Genomic_DNA"/>
</dbReference>
<gene>
    <name evidence="1" type="ORF">FSB76_15350</name>
</gene>
<dbReference type="AlphaFoldDB" id="A0A5B8W0Q7"/>
<proteinExistence type="predicted"/>
<evidence type="ECO:0000313" key="2">
    <source>
        <dbReference type="Proteomes" id="UP000321362"/>
    </source>
</evidence>
<protein>
    <submittedName>
        <fullName evidence="1">Uncharacterized protein</fullName>
    </submittedName>
</protein>
<sequence>MESILIHPESAEQLKTVKAVLKALKVQFESSTVTFPPHVSESISRGMQQYEAGKSITLEEFTQKHLSEQ</sequence>
<dbReference type="Pfam" id="PF10884">
    <property type="entry name" value="DUF2683"/>
    <property type="match status" value="1"/>
</dbReference>
<dbReference type="RefSeq" id="WP_147054773.1">
    <property type="nucleotide sequence ID" value="NZ_CP042437.1"/>
</dbReference>
<keyword evidence="2" id="KW-1185">Reference proteome</keyword>
<name>A0A5B8W0Q7_9SPHI</name>
<dbReference type="Proteomes" id="UP000321362">
    <property type="component" value="Chromosome"/>
</dbReference>
<reference evidence="1 2" key="1">
    <citation type="journal article" date="2013" name="J. Microbiol.">
        <title>Mucilaginibacter ginsenosidivorax sp. nov., with ginsenoside converting activity isolated from sediment.</title>
        <authorList>
            <person name="Kim J.K."/>
            <person name="Choi T.E."/>
            <person name="Liu Q.M."/>
            <person name="Park H.Y."/>
            <person name="Yi T.H."/>
            <person name="Yoon M.H."/>
            <person name="Kim S.C."/>
            <person name="Im W.T."/>
        </authorList>
    </citation>
    <scope>NUCLEOTIDE SEQUENCE [LARGE SCALE GENOMIC DNA]</scope>
    <source>
        <strain evidence="1 2">KHI28</strain>
    </source>
</reference>